<dbReference type="AlphaFoldDB" id="A0A9X9FWI5"/>
<comment type="caution">
    <text evidence="3">The sequence shown here is derived from an EMBL/GenBank/DDBJ whole genome shotgun (WGS) entry which is preliminary data.</text>
</comment>
<dbReference type="Proteomes" id="UP000316123">
    <property type="component" value="Unassembled WGS sequence"/>
</dbReference>
<proteinExistence type="predicted"/>
<evidence type="ECO:0000313" key="4">
    <source>
        <dbReference type="Proteomes" id="UP000316123"/>
    </source>
</evidence>
<feature type="compositionally biased region" description="Polar residues" evidence="2">
    <location>
        <begin position="154"/>
        <end position="176"/>
    </location>
</feature>
<organism evidence="3 4">
    <name type="scientific">Pseudomonas marginalis</name>
    <name type="common">Pseudomonas panacis</name>
    <dbReference type="NCBI Taxonomy" id="298"/>
    <lineage>
        <taxon>Bacteria</taxon>
        <taxon>Pseudomonadati</taxon>
        <taxon>Pseudomonadota</taxon>
        <taxon>Gammaproteobacteria</taxon>
        <taxon>Pseudomonadales</taxon>
        <taxon>Pseudomonadaceae</taxon>
        <taxon>Pseudomonas</taxon>
    </lineage>
</organism>
<sequence>MKSLFLKSLPILAILFVLGMAIKVLDDFGQSRYDAGYALAKSEGDRALAKAEQARAEEKQSDAEAATSAAQQANADLLKEQARNDQLAVQLSDTKESLRKTTDRLKGDIARVTTLYRRALDAKPEPLPVAVFTTGFVRVWNTANGIAATPPVQTPNSSSRTPAPASGTGTTDDLDSGVTQEQLLTNQVRNAELHGVCRAQLTSLINWTRNESK</sequence>
<reference evidence="3 4" key="1">
    <citation type="submission" date="2019-06" db="EMBL/GenBank/DDBJ databases">
        <title>Pseudomonas bimorpha sp. nov. isolated from bovine raw milk and skim milk concentrate.</title>
        <authorList>
            <person name="Hofmann K."/>
            <person name="Huptas C."/>
            <person name="Doll E."/>
            <person name="Scherer S."/>
            <person name="Wenning M."/>
        </authorList>
    </citation>
    <scope>NUCLEOTIDE SEQUENCE [LARGE SCALE GENOMIC DNA]</scope>
    <source>
        <strain evidence="3 4">DSM 13124</strain>
    </source>
</reference>
<name>A0A9X9FWI5_PSEMA</name>
<evidence type="ECO:0000256" key="2">
    <source>
        <dbReference type="SAM" id="MobiDB-lite"/>
    </source>
</evidence>
<dbReference type="OrthoDB" id="6896247at2"/>
<evidence type="ECO:0000256" key="1">
    <source>
        <dbReference type="SAM" id="Coils"/>
    </source>
</evidence>
<protein>
    <submittedName>
        <fullName evidence="3">DNA-packaging protein</fullName>
    </submittedName>
</protein>
<dbReference type="EMBL" id="VFEQ01000015">
    <property type="protein sequence ID" value="TWR55565.1"/>
    <property type="molecule type" value="Genomic_DNA"/>
</dbReference>
<dbReference type="RefSeq" id="WP_074846180.1">
    <property type="nucleotide sequence ID" value="NZ_FNSU01000003.1"/>
</dbReference>
<feature type="coiled-coil region" evidence="1">
    <location>
        <begin position="39"/>
        <end position="90"/>
    </location>
</feature>
<keyword evidence="1" id="KW-0175">Coiled coil</keyword>
<feature type="region of interest" description="Disordered" evidence="2">
    <location>
        <begin position="147"/>
        <end position="176"/>
    </location>
</feature>
<accession>A0A9X9FWI5</accession>
<evidence type="ECO:0000313" key="3">
    <source>
        <dbReference type="EMBL" id="TWR55565.1"/>
    </source>
</evidence>
<gene>
    <name evidence="3" type="ORF">FIV41_20830</name>
</gene>